<organism evidence="1">
    <name type="scientific">bioreactor metagenome</name>
    <dbReference type="NCBI Taxonomy" id="1076179"/>
    <lineage>
        <taxon>unclassified sequences</taxon>
        <taxon>metagenomes</taxon>
        <taxon>ecological metagenomes</taxon>
    </lineage>
</organism>
<reference evidence="1" key="1">
    <citation type="submission" date="2019-08" db="EMBL/GenBank/DDBJ databases">
        <authorList>
            <person name="Kucharzyk K."/>
            <person name="Murdoch R.W."/>
            <person name="Higgins S."/>
            <person name="Loffler F."/>
        </authorList>
    </citation>
    <scope>NUCLEOTIDE SEQUENCE</scope>
</reference>
<dbReference type="GO" id="GO:0005737">
    <property type="term" value="C:cytoplasm"/>
    <property type="evidence" value="ECO:0007669"/>
    <property type="project" value="TreeGrafter"/>
</dbReference>
<dbReference type="PIRSF" id="PIRSF000915">
    <property type="entry name" value="PGP-type_phosphatase"/>
    <property type="match status" value="1"/>
</dbReference>
<dbReference type="Pfam" id="PF13344">
    <property type="entry name" value="Hydrolase_6"/>
    <property type="match status" value="1"/>
</dbReference>
<proteinExistence type="predicted"/>
<dbReference type="AlphaFoldDB" id="A0A645B9J4"/>
<dbReference type="PANTHER" id="PTHR19288">
    <property type="entry name" value="4-NITROPHENYLPHOSPHATASE-RELATED"/>
    <property type="match status" value="1"/>
</dbReference>
<dbReference type="EMBL" id="VSSQ01017466">
    <property type="protein sequence ID" value="MPM59803.1"/>
    <property type="molecule type" value="Genomic_DNA"/>
</dbReference>
<dbReference type="PANTHER" id="PTHR19288:SF46">
    <property type="entry name" value="HALOACID DEHALOGENASE-LIKE HYDROLASE DOMAIN-CONTAINING PROTEIN 2"/>
    <property type="match status" value="1"/>
</dbReference>
<dbReference type="EC" id="3.1.3.-" evidence="1"/>
<dbReference type="InterPro" id="IPR023214">
    <property type="entry name" value="HAD_sf"/>
</dbReference>
<dbReference type="Gene3D" id="3.40.50.1000">
    <property type="entry name" value="HAD superfamily/HAD-like"/>
    <property type="match status" value="2"/>
</dbReference>
<evidence type="ECO:0000313" key="1">
    <source>
        <dbReference type="EMBL" id="MPM59803.1"/>
    </source>
</evidence>
<sequence>MLQQKELLRNLKYFALDMDGTIYMGQKLLPGALEFLQYLKDSGRQYLFLTNNSSKNKLSYVKKLQGLGIPATGDEVMTSGEATALYLNSIKPGARVFLLGTPDLEQEFAGQGFILTAQQPDYVVLGFDQTLNYAKLVEACHLIREGVPLIATHPDLNCPTDERSGYIPDTGSMLELIYASTGKRAKIIGKPYQEMIDALMTKMHCQRQETAMVGDRVYTDIKMANNAGICGVLVLSGETKLADLEQAEVQPNLIFDGVGDLMTALKAADKTN</sequence>
<gene>
    <name evidence="1" type="primary">yutF_6</name>
    <name evidence="1" type="ORF">SDC9_106649</name>
</gene>
<dbReference type="InterPro" id="IPR006357">
    <property type="entry name" value="HAD-SF_hydro_IIA"/>
</dbReference>
<protein>
    <submittedName>
        <fullName evidence="1">Acid sugar phosphatase</fullName>
        <ecNumber evidence="1">3.1.3.-</ecNumber>
    </submittedName>
</protein>
<dbReference type="SUPFAM" id="SSF56784">
    <property type="entry name" value="HAD-like"/>
    <property type="match status" value="1"/>
</dbReference>
<dbReference type="GO" id="GO:0016791">
    <property type="term" value="F:phosphatase activity"/>
    <property type="evidence" value="ECO:0007669"/>
    <property type="project" value="TreeGrafter"/>
</dbReference>
<dbReference type="Pfam" id="PF13242">
    <property type="entry name" value="Hydrolase_like"/>
    <property type="match status" value="1"/>
</dbReference>
<dbReference type="NCBIfam" id="TIGR01460">
    <property type="entry name" value="HAD-SF-IIA"/>
    <property type="match status" value="1"/>
</dbReference>
<keyword evidence="1" id="KW-0378">Hydrolase</keyword>
<comment type="caution">
    <text evidence="1">The sequence shown here is derived from an EMBL/GenBank/DDBJ whole genome shotgun (WGS) entry which is preliminary data.</text>
</comment>
<dbReference type="InterPro" id="IPR036412">
    <property type="entry name" value="HAD-like_sf"/>
</dbReference>
<accession>A0A645B9J4</accession>
<name>A0A645B9J4_9ZZZZ</name>